<dbReference type="CDD" id="cd04301">
    <property type="entry name" value="NAT_SF"/>
    <property type="match status" value="1"/>
</dbReference>
<evidence type="ECO:0000259" key="3">
    <source>
        <dbReference type="PROSITE" id="PS51186"/>
    </source>
</evidence>
<keyword evidence="2" id="KW-0012">Acyltransferase</keyword>
<comment type="caution">
    <text evidence="4">The sequence shown here is derived from an EMBL/GenBank/DDBJ whole genome shotgun (WGS) entry which is preliminary data.</text>
</comment>
<dbReference type="Gene3D" id="3.40.630.30">
    <property type="match status" value="1"/>
</dbReference>
<dbReference type="InterPro" id="IPR050832">
    <property type="entry name" value="Bact_Acetyltransf"/>
</dbReference>
<keyword evidence="5" id="KW-1185">Reference proteome</keyword>
<sequence>MDARPTSNFSIRDAAAADLDAIVDFNGRLAHETEDKVLDPAILRDGVARALADPDRLRYWIAADRDGRVIGQTAITREWSDWRNGWLWWLQSVYIDAEHRGQGVFKALYRRIRDEALAAGDVIGIRLYVEDENHRARDAYRALGLDEAGYTVLEELWMERSQPDGRRHNGS</sequence>
<evidence type="ECO:0000313" key="5">
    <source>
        <dbReference type="Proteomes" id="UP001216907"/>
    </source>
</evidence>
<dbReference type="InterPro" id="IPR000182">
    <property type="entry name" value="GNAT_dom"/>
</dbReference>
<dbReference type="Pfam" id="PF00583">
    <property type="entry name" value="Acetyltransf_1"/>
    <property type="match status" value="1"/>
</dbReference>
<feature type="domain" description="N-acetyltransferase" evidence="3">
    <location>
        <begin position="9"/>
        <end position="163"/>
    </location>
</feature>
<dbReference type="Proteomes" id="UP001216907">
    <property type="component" value="Unassembled WGS sequence"/>
</dbReference>
<dbReference type="InterPro" id="IPR016181">
    <property type="entry name" value="Acyl_CoA_acyltransferase"/>
</dbReference>
<dbReference type="EMBL" id="JARRAG010000001">
    <property type="protein sequence ID" value="MDG3002943.1"/>
    <property type="molecule type" value="Genomic_DNA"/>
</dbReference>
<proteinExistence type="predicted"/>
<evidence type="ECO:0000256" key="1">
    <source>
        <dbReference type="ARBA" id="ARBA00022679"/>
    </source>
</evidence>
<gene>
    <name evidence="4" type="ORF">PZE19_04130</name>
</gene>
<dbReference type="SUPFAM" id="SSF55729">
    <property type="entry name" value="Acyl-CoA N-acyltransferases (Nat)"/>
    <property type="match status" value="1"/>
</dbReference>
<evidence type="ECO:0000313" key="4">
    <source>
        <dbReference type="EMBL" id="MDG3002943.1"/>
    </source>
</evidence>
<protein>
    <submittedName>
        <fullName evidence="4">GNAT family N-acetyltransferase</fullName>
    </submittedName>
</protein>
<evidence type="ECO:0000256" key="2">
    <source>
        <dbReference type="ARBA" id="ARBA00023315"/>
    </source>
</evidence>
<dbReference type="PROSITE" id="PS51186">
    <property type="entry name" value="GNAT"/>
    <property type="match status" value="1"/>
</dbReference>
<dbReference type="RefSeq" id="WP_277859302.1">
    <property type="nucleotide sequence ID" value="NZ_JARRAG010000001.1"/>
</dbReference>
<reference evidence="4 5" key="1">
    <citation type="submission" date="2023-03" db="EMBL/GenBank/DDBJ databases">
        <title>Paludisphaera mucosa sp. nov. a novel planctomycete from northern fen.</title>
        <authorList>
            <person name="Ivanova A."/>
        </authorList>
    </citation>
    <scope>NUCLEOTIDE SEQUENCE [LARGE SCALE GENOMIC DNA]</scope>
    <source>
        <strain evidence="4 5">Pla2</strain>
    </source>
</reference>
<name>A0ABT6F5T3_9BACT</name>
<dbReference type="PANTHER" id="PTHR43877">
    <property type="entry name" value="AMINOALKYLPHOSPHONATE N-ACETYLTRANSFERASE-RELATED-RELATED"/>
    <property type="match status" value="1"/>
</dbReference>
<keyword evidence="1" id="KW-0808">Transferase</keyword>
<accession>A0ABT6F5T3</accession>
<organism evidence="4 5">
    <name type="scientific">Paludisphaera mucosa</name>
    <dbReference type="NCBI Taxonomy" id="3030827"/>
    <lineage>
        <taxon>Bacteria</taxon>
        <taxon>Pseudomonadati</taxon>
        <taxon>Planctomycetota</taxon>
        <taxon>Planctomycetia</taxon>
        <taxon>Isosphaerales</taxon>
        <taxon>Isosphaeraceae</taxon>
        <taxon>Paludisphaera</taxon>
    </lineage>
</organism>